<dbReference type="Pfam" id="PF00852">
    <property type="entry name" value="Glyco_transf_10"/>
    <property type="match status" value="1"/>
</dbReference>
<dbReference type="SUPFAM" id="SSF53756">
    <property type="entry name" value="UDP-Glycosyltransferase/glycogen phosphorylase"/>
    <property type="match status" value="1"/>
</dbReference>
<keyword evidence="9 12" id="KW-0333">Golgi apparatus</keyword>
<keyword evidence="4 12" id="KW-0328">Glycosyltransferase</keyword>
<dbReference type="PANTHER" id="PTHR48438:SF1">
    <property type="entry name" value="ALPHA-(1,3)-FUCOSYLTRANSFERASE C-RELATED"/>
    <property type="match status" value="1"/>
</dbReference>
<keyword evidence="7" id="KW-0735">Signal-anchor</keyword>
<dbReference type="InterPro" id="IPR038577">
    <property type="entry name" value="GT10-like_C_sf"/>
</dbReference>
<keyword evidence="10" id="KW-0472">Membrane</keyword>
<evidence type="ECO:0000256" key="11">
    <source>
        <dbReference type="ARBA" id="ARBA00023180"/>
    </source>
</evidence>
<gene>
    <name evidence="14" type="ORF">WR25_23838</name>
</gene>
<reference evidence="14 15" key="1">
    <citation type="journal article" date="2017" name="Curr. Biol.">
        <title>Genome architecture and evolution of a unichromosomal asexual nematode.</title>
        <authorList>
            <person name="Fradin H."/>
            <person name="Zegar C."/>
            <person name="Gutwein M."/>
            <person name="Lucas J."/>
            <person name="Kovtun M."/>
            <person name="Corcoran D."/>
            <person name="Baugh L.R."/>
            <person name="Kiontke K."/>
            <person name="Gunsalus K."/>
            <person name="Fitch D.H."/>
            <person name="Piano F."/>
        </authorList>
    </citation>
    <scope>NUCLEOTIDE SEQUENCE [LARGE SCALE GENOMIC DNA]</scope>
    <source>
        <strain evidence="14">PF1309</strain>
    </source>
</reference>
<proteinExistence type="inferred from homology"/>
<organism evidence="14 15">
    <name type="scientific">Diploscapter pachys</name>
    <dbReference type="NCBI Taxonomy" id="2018661"/>
    <lineage>
        <taxon>Eukaryota</taxon>
        <taxon>Metazoa</taxon>
        <taxon>Ecdysozoa</taxon>
        <taxon>Nematoda</taxon>
        <taxon>Chromadorea</taxon>
        <taxon>Rhabditida</taxon>
        <taxon>Rhabditina</taxon>
        <taxon>Rhabditomorpha</taxon>
        <taxon>Rhabditoidea</taxon>
        <taxon>Rhabditidae</taxon>
        <taxon>Diploscapter</taxon>
    </lineage>
</organism>
<comment type="pathway">
    <text evidence="2">Protein modification; protein glycosylation.</text>
</comment>
<dbReference type="UniPathway" id="UPA00378"/>
<evidence type="ECO:0000313" key="14">
    <source>
        <dbReference type="EMBL" id="PAV57939.1"/>
    </source>
</evidence>
<evidence type="ECO:0000256" key="1">
    <source>
        <dbReference type="ARBA" id="ARBA00004447"/>
    </source>
</evidence>
<dbReference type="Gene3D" id="3.40.50.11660">
    <property type="entry name" value="Glycosyl transferase family 10, C-terminal domain"/>
    <property type="match status" value="1"/>
</dbReference>
<evidence type="ECO:0000256" key="8">
    <source>
        <dbReference type="ARBA" id="ARBA00022989"/>
    </source>
</evidence>
<comment type="caution">
    <text evidence="14">The sequence shown here is derived from an EMBL/GenBank/DDBJ whole genome shotgun (WGS) entry which is preliminary data.</text>
</comment>
<evidence type="ECO:0000256" key="4">
    <source>
        <dbReference type="ARBA" id="ARBA00022676"/>
    </source>
</evidence>
<dbReference type="InterPro" id="IPR001503">
    <property type="entry name" value="Glyco_trans_10"/>
</dbReference>
<comment type="subcellular location">
    <subcellularLocation>
        <location evidence="1 12">Golgi apparatus</location>
        <location evidence="1 12">Golgi stack membrane</location>
        <topology evidence="1 12">Single-pass type II membrane protein</topology>
    </subcellularLocation>
</comment>
<keyword evidence="15" id="KW-1185">Reference proteome</keyword>
<evidence type="ECO:0000259" key="13">
    <source>
        <dbReference type="Pfam" id="PF00852"/>
    </source>
</evidence>
<dbReference type="GO" id="GO:0008417">
    <property type="term" value="F:fucosyltransferase activity"/>
    <property type="evidence" value="ECO:0007669"/>
    <property type="project" value="InterPro"/>
</dbReference>
<keyword evidence="5 12" id="KW-0808">Transferase</keyword>
<evidence type="ECO:0000256" key="12">
    <source>
        <dbReference type="RuleBase" id="RU003832"/>
    </source>
</evidence>
<dbReference type="PANTHER" id="PTHR48438">
    <property type="entry name" value="ALPHA-(1,3)-FUCOSYLTRANSFERASE C-RELATED"/>
    <property type="match status" value="1"/>
</dbReference>
<dbReference type="AlphaFoldDB" id="A0A2A2J8M3"/>
<evidence type="ECO:0000256" key="5">
    <source>
        <dbReference type="ARBA" id="ARBA00022679"/>
    </source>
</evidence>
<dbReference type="EMBL" id="LIAE01010614">
    <property type="protein sequence ID" value="PAV57939.1"/>
    <property type="molecule type" value="Genomic_DNA"/>
</dbReference>
<keyword evidence="6 12" id="KW-0812">Transmembrane</keyword>
<name>A0A2A2J8M3_9BILA</name>
<protein>
    <recommendedName>
        <fullName evidence="12">Fucosyltransferase</fullName>
        <ecNumber evidence="12">2.4.1.-</ecNumber>
    </recommendedName>
</protein>
<dbReference type="InterPro" id="IPR055270">
    <property type="entry name" value="Glyco_tran_10_C"/>
</dbReference>
<dbReference type="STRING" id="2018661.A0A2A2J8M3"/>
<dbReference type="EC" id="2.4.1.-" evidence="12"/>
<accession>A0A2A2J8M3</accession>
<dbReference type="Proteomes" id="UP000218231">
    <property type="component" value="Unassembled WGS sequence"/>
</dbReference>
<evidence type="ECO:0000256" key="3">
    <source>
        <dbReference type="ARBA" id="ARBA00008919"/>
    </source>
</evidence>
<keyword evidence="8" id="KW-1133">Transmembrane helix</keyword>
<evidence type="ECO:0000256" key="10">
    <source>
        <dbReference type="ARBA" id="ARBA00023136"/>
    </source>
</evidence>
<dbReference type="GO" id="GO:0032580">
    <property type="term" value="C:Golgi cisterna membrane"/>
    <property type="evidence" value="ECO:0007669"/>
    <property type="project" value="UniProtKB-SubCell"/>
</dbReference>
<keyword evidence="11" id="KW-0325">Glycoprotein</keyword>
<evidence type="ECO:0000256" key="6">
    <source>
        <dbReference type="ARBA" id="ARBA00022692"/>
    </source>
</evidence>
<evidence type="ECO:0000256" key="9">
    <source>
        <dbReference type="ARBA" id="ARBA00023034"/>
    </source>
</evidence>
<comment type="similarity">
    <text evidence="3 12">Belongs to the glycosyltransferase 10 family.</text>
</comment>
<sequence length="343" mass="39046">MKNSSLPPAVWLASNCNARNKRSLLVIKLNEKGFVIDKFGRCGQPAPGCDGVGKQLDECVVELIRPYKFYFAMENTNCKDYVTEKFYKSLHPRMAVPIILSRKYYRDVGAPEDSYIAIDDFENLDEFTKRINQIANDKNLYLKYHKWREEYKVTLEHDDLTGFCELCRRLQLSIKEHKIYNDLENMPTNKATQLQTIVDAKRDLQNSKGTLGGLSKREQQTLLHDDRDKLTRTACKVTVSQLGLGSPDSYLTGGAGNILASLTKVFGLDPFDWMAYEESTHNAQLADSDHSDKLLYTSIMKAGEIFEEIGSKNLNYKSRKYQGVIKTTRDTDSLVESIGAFCK</sequence>
<evidence type="ECO:0000256" key="2">
    <source>
        <dbReference type="ARBA" id="ARBA00004922"/>
    </source>
</evidence>
<dbReference type="OrthoDB" id="5912041at2759"/>
<dbReference type="FunFam" id="3.40.50.11660:FF:000002">
    <property type="entry name" value="Alpha-(1,3)-fucosyltransferase"/>
    <property type="match status" value="1"/>
</dbReference>
<evidence type="ECO:0000313" key="15">
    <source>
        <dbReference type="Proteomes" id="UP000218231"/>
    </source>
</evidence>
<evidence type="ECO:0000256" key="7">
    <source>
        <dbReference type="ARBA" id="ARBA00022968"/>
    </source>
</evidence>
<feature type="domain" description="Fucosyltransferase C-terminal" evidence="13">
    <location>
        <begin position="9"/>
        <end position="185"/>
    </location>
</feature>